<dbReference type="InterPro" id="IPR003140">
    <property type="entry name" value="PLipase/COase/thioEstase"/>
</dbReference>
<evidence type="ECO:0000313" key="4">
    <source>
        <dbReference type="EMBL" id="CRL24123.1"/>
    </source>
</evidence>
<dbReference type="SUPFAM" id="SSF53474">
    <property type="entry name" value="alpha/beta-Hydrolases"/>
    <property type="match status" value="1"/>
</dbReference>
<dbReference type="EMBL" id="HG793144">
    <property type="protein sequence ID" value="CRL24123.1"/>
    <property type="molecule type" value="Genomic_DNA"/>
</dbReference>
<dbReference type="AlphaFoldDB" id="A0A0G4PCT7"/>
<dbReference type="Pfam" id="PF02230">
    <property type="entry name" value="Abhydrolase_2"/>
    <property type="match status" value="2"/>
</dbReference>
<organism evidence="4 5">
    <name type="scientific">Penicillium camemberti (strain FM 013)</name>
    <dbReference type="NCBI Taxonomy" id="1429867"/>
    <lineage>
        <taxon>Eukaryota</taxon>
        <taxon>Fungi</taxon>
        <taxon>Dikarya</taxon>
        <taxon>Ascomycota</taxon>
        <taxon>Pezizomycotina</taxon>
        <taxon>Eurotiomycetes</taxon>
        <taxon>Eurotiomycetidae</taxon>
        <taxon>Eurotiales</taxon>
        <taxon>Aspergillaceae</taxon>
        <taxon>Penicillium</taxon>
    </lineage>
</organism>
<gene>
    <name evidence="4" type="ORF">PCAMFM013_S011g000117</name>
</gene>
<dbReference type="GO" id="GO:0005737">
    <property type="term" value="C:cytoplasm"/>
    <property type="evidence" value="ECO:0007669"/>
    <property type="project" value="TreeGrafter"/>
</dbReference>
<feature type="domain" description="Phospholipase/carboxylesterase/thioesterase" evidence="3">
    <location>
        <begin position="19"/>
        <end position="174"/>
    </location>
</feature>
<sequence>MSRNARNAYPAPLAIPPLGKEHTHTIISLHGKGSNAERFGYELLAAANLQARLPTVKFIFPTASKRRATRFKKMHINQWFDNYSIEDPGERTDLQVEGLCGTAELIRDLISEEIRILGADSHRKIVLWGLSQGCAAGIFTLLGGWPDATETSTIGAFVGMSGWLPFEQQLHEILQCGEIPASTRDDQETRSFDDSDSDDGEAAMGQSNSDEESDADADAFSELDLDDDPFKRSSPSHDDFDPFADDEEEASLLEHAISHVRDILDLPIISADEHSTEDSKSQPSFHHLQTPIFIGHGSEDPKVSVELGKKMSHVLSAGLGMDVTWKAYEGLGHWYRVEDEIEDILRFLQDRVDLPVRQVLPQDQRE</sequence>
<protein>
    <submittedName>
        <fullName evidence="4">Phospholipase/carboxylesterase</fullName>
    </submittedName>
</protein>
<dbReference type="InterPro" id="IPR029058">
    <property type="entry name" value="AB_hydrolase_fold"/>
</dbReference>
<feature type="compositionally biased region" description="Basic and acidic residues" evidence="2">
    <location>
        <begin position="183"/>
        <end position="193"/>
    </location>
</feature>
<name>A0A0G4PCT7_PENC3</name>
<feature type="region of interest" description="Disordered" evidence="2">
    <location>
        <begin position="224"/>
        <end position="243"/>
    </location>
</feature>
<comment type="similarity">
    <text evidence="1">Belongs to the AB hydrolase superfamily. AB hydrolase 2 family.</text>
</comment>
<evidence type="ECO:0000256" key="1">
    <source>
        <dbReference type="ARBA" id="ARBA00006499"/>
    </source>
</evidence>
<dbReference type="STRING" id="1429867.A0A0G4PCT7"/>
<dbReference type="InterPro" id="IPR050565">
    <property type="entry name" value="LYPA1-2/EST-like"/>
</dbReference>
<evidence type="ECO:0000259" key="3">
    <source>
        <dbReference type="Pfam" id="PF02230"/>
    </source>
</evidence>
<dbReference type="GO" id="GO:0017000">
    <property type="term" value="P:antibiotic biosynthetic process"/>
    <property type="evidence" value="ECO:0007669"/>
    <property type="project" value="UniProtKB-ARBA"/>
</dbReference>
<dbReference type="PANTHER" id="PTHR10655">
    <property type="entry name" value="LYSOPHOSPHOLIPASE-RELATED"/>
    <property type="match status" value="1"/>
</dbReference>
<dbReference type="Gene3D" id="3.40.50.1820">
    <property type="entry name" value="alpha/beta hydrolase"/>
    <property type="match status" value="1"/>
</dbReference>
<dbReference type="PANTHER" id="PTHR10655:SF64">
    <property type="entry name" value="PHOSPHOLIPASE_CARBOXYLESTERASE_THIOESTERASE DOMAIN-CONTAINING PROTEIN"/>
    <property type="match status" value="1"/>
</dbReference>
<dbReference type="Proteomes" id="UP000053732">
    <property type="component" value="Unassembled WGS sequence"/>
</dbReference>
<dbReference type="GO" id="GO:0072330">
    <property type="term" value="P:monocarboxylic acid biosynthetic process"/>
    <property type="evidence" value="ECO:0007669"/>
    <property type="project" value="UniProtKB-ARBA"/>
</dbReference>
<reference evidence="4 5" key="1">
    <citation type="journal article" date="2014" name="Nat. Commun.">
        <title>Multiple recent horizontal transfers of a large genomic region in cheese making fungi.</title>
        <authorList>
            <person name="Cheeseman K."/>
            <person name="Ropars J."/>
            <person name="Renault P."/>
            <person name="Dupont J."/>
            <person name="Gouzy J."/>
            <person name="Branca A."/>
            <person name="Abraham A.L."/>
            <person name="Ceppi M."/>
            <person name="Conseiller E."/>
            <person name="Debuchy R."/>
            <person name="Malagnac F."/>
            <person name="Goarin A."/>
            <person name="Silar P."/>
            <person name="Lacoste S."/>
            <person name="Sallet E."/>
            <person name="Bensimon A."/>
            <person name="Giraud T."/>
            <person name="Brygoo Y."/>
        </authorList>
    </citation>
    <scope>NUCLEOTIDE SEQUENCE [LARGE SCALE GENOMIC DNA]</scope>
    <source>
        <strain evidence="5">FM 013</strain>
    </source>
</reference>
<dbReference type="GO" id="GO:0052689">
    <property type="term" value="F:carboxylic ester hydrolase activity"/>
    <property type="evidence" value="ECO:0007669"/>
    <property type="project" value="TreeGrafter"/>
</dbReference>
<feature type="region of interest" description="Disordered" evidence="2">
    <location>
        <begin position="180"/>
        <end position="216"/>
    </location>
</feature>
<accession>A0A0G4PCT7</accession>
<feature type="compositionally biased region" description="Basic and acidic residues" evidence="2">
    <location>
        <begin position="228"/>
        <end position="240"/>
    </location>
</feature>
<evidence type="ECO:0000313" key="5">
    <source>
        <dbReference type="Proteomes" id="UP000053732"/>
    </source>
</evidence>
<keyword evidence="5" id="KW-1185">Reference proteome</keyword>
<dbReference type="GO" id="GO:0008474">
    <property type="term" value="F:palmitoyl-(protein) hydrolase activity"/>
    <property type="evidence" value="ECO:0007669"/>
    <property type="project" value="TreeGrafter"/>
</dbReference>
<feature type="domain" description="Phospholipase/carboxylesterase/thioesterase" evidence="3">
    <location>
        <begin position="285"/>
        <end position="349"/>
    </location>
</feature>
<proteinExistence type="inferred from homology"/>
<evidence type="ECO:0000256" key="2">
    <source>
        <dbReference type="SAM" id="MobiDB-lite"/>
    </source>
</evidence>